<accession>A0ABU0IV42</accession>
<sequence length="721" mass="75823">MNAHVNPKTTRREVVIGAAVVGGSLLVGGCSMGDMLSIGAPKDFGPFGPFLKIAKDGAVTVVSKHIEFGQGSHTGLAAMVAEELDADWNKVVIEQAAANAKVYANLGMGVQGTGGSSALANSWMQLRNVGAATRAMFVQAAAAKWGVPAGEIAVKDSVLTHKSGKTAGFGELLEAASKIEPPEKPTLKAPKTFTLIGTDRIRRKDSAAKSTGAARFTQDVQAPGMLIAMVAHAPRFGAKVKSFDDSAARKVAGVVDVVEIPTGVAVVAKSTWAAKLGRDALKVEWDESKAEKRGTEAMLKEYREIAAGKGGDKIKWEAFDVHGTGKAPEGEIFETSYEFPYLAHACMEPMNCVAQIKGGKTKLTVASQIPTMDQLNTAKIVGALPGSIQIETLFAGGSFGRRGNFQSDFVTECVHIAKKAGKGNPVKLVWTREDDMRAGLYRPMVLHTVKIVLDKEGYPASWTHRVVTQSIMKGSPMAPKGVDQTAVEGAMGSPYLKATPVVDAKVAFPDAGVPVLWWRSVGATHTAFVMEHTIDQLAKRAGQDPVAYRQALYKKAGKDGARHLAALQLAVDKAGPTTTPGYTRGVAVHESFGTVVAQIAEVKMEGDEPRVGRVVAGVDCGTAVAPDQIAAQMEGGICYGLSAALYGKVTMTDGVVDQGNFDTYRVLRMNEAPTVETHILPLTGPPSGIGEPGTPVIAPAVANALFAMGRPATTSLPFVKG</sequence>
<dbReference type="SMART" id="SM01008">
    <property type="entry name" value="Ald_Xan_dh_C"/>
    <property type="match status" value="1"/>
</dbReference>
<evidence type="ECO:0000259" key="1">
    <source>
        <dbReference type="SMART" id="SM01008"/>
    </source>
</evidence>
<dbReference type="InterPro" id="IPR012368">
    <property type="entry name" value="OxRdtase_Mopterin-bd_su_IorB"/>
</dbReference>
<dbReference type="Gene3D" id="3.90.1170.50">
    <property type="entry name" value="Aldehyde oxidase/xanthine dehydrogenase, a/b hammerhead"/>
    <property type="match status" value="1"/>
</dbReference>
<dbReference type="InterPro" id="IPR052516">
    <property type="entry name" value="N-heterocyclic_Hydroxylase"/>
</dbReference>
<dbReference type="Gene3D" id="3.30.365.10">
    <property type="entry name" value="Aldehyde oxidase/xanthine dehydrogenase, molybdopterin binding domain"/>
    <property type="match status" value="4"/>
</dbReference>
<dbReference type="SUPFAM" id="SSF56003">
    <property type="entry name" value="Molybdenum cofactor-binding domain"/>
    <property type="match status" value="2"/>
</dbReference>
<dbReference type="Pfam" id="PF20256">
    <property type="entry name" value="MoCoBD_2"/>
    <property type="match status" value="2"/>
</dbReference>
<keyword evidence="2" id="KW-0560">Oxidoreductase</keyword>
<dbReference type="PANTHER" id="PTHR47495:SF2">
    <property type="entry name" value="ALDEHYDE DEHYDROGENASE"/>
    <property type="match status" value="1"/>
</dbReference>
<evidence type="ECO:0000313" key="3">
    <source>
        <dbReference type="Proteomes" id="UP001228905"/>
    </source>
</evidence>
<organism evidence="2 3">
    <name type="scientific">Caulobacter ginsengisoli</name>
    <dbReference type="NCBI Taxonomy" id="400775"/>
    <lineage>
        <taxon>Bacteria</taxon>
        <taxon>Pseudomonadati</taxon>
        <taxon>Pseudomonadota</taxon>
        <taxon>Alphaproteobacteria</taxon>
        <taxon>Caulobacterales</taxon>
        <taxon>Caulobacteraceae</taxon>
        <taxon>Caulobacter</taxon>
    </lineage>
</organism>
<dbReference type="EMBL" id="JAUSVS010000005">
    <property type="protein sequence ID" value="MDQ0464909.1"/>
    <property type="molecule type" value="Genomic_DNA"/>
</dbReference>
<proteinExistence type="predicted"/>
<reference evidence="2 3" key="1">
    <citation type="submission" date="2023-07" db="EMBL/GenBank/DDBJ databases">
        <title>Genomic Encyclopedia of Type Strains, Phase IV (KMG-IV): sequencing the most valuable type-strain genomes for metagenomic binning, comparative biology and taxonomic classification.</title>
        <authorList>
            <person name="Goeker M."/>
        </authorList>
    </citation>
    <scope>NUCLEOTIDE SEQUENCE [LARGE SCALE GENOMIC DNA]</scope>
    <source>
        <strain evidence="2 3">DSM 18695</strain>
    </source>
</reference>
<dbReference type="PANTHER" id="PTHR47495">
    <property type="entry name" value="ALDEHYDE DEHYDROGENASE"/>
    <property type="match status" value="1"/>
</dbReference>
<dbReference type="Proteomes" id="UP001228905">
    <property type="component" value="Unassembled WGS sequence"/>
</dbReference>
<dbReference type="Pfam" id="PF02738">
    <property type="entry name" value="MoCoBD_1"/>
    <property type="match status" value="1"/>
</dbReference>
<gene>
    <name evidence="2" type="ORF">QO010_002693</name>
</gene>
<dbReference type="EC" id="1.3.99.16" evidence="2"/>
<dbReference type="InterPro" id="IPR037165">
    <property type="entry name" value="AldOxase/xan_DH_Mopterin-bd_sf"/>
</dbReference>
<keyword evidence="3" id="KW-1185">Reference proteome</keyword>
<dbReference type="PIRSF" id="PIRSF036389">
    <property type="entry name" value="IOR_B"/>
    <property type="match status" value="1"/>
</dbReference>
<dbReference type="InterPro" id="IPR046867">
    <property type="entry name" value="AldOxase/xan_DH_MoCoBD2"/>
</dbReference>
<dbReference type="InterPro" id="IPR008274">
    <property type="entry name" value="AldOxase/xan_DH_MoCoBD1"/>
</dbReference>
<dbReference type="GO" id="GO:0047121">
    <property type="term" value="F:isoquinoline 1-oxidoreductase activity"/>
    <property type="evidence" value="ECO:0007669"/>
    <property type="project" value="UniProtKB-EC"/>
</dbReference>
<name>A0ABU0IV42_9CAUL</name>
<dbReference type="RefSeq" id="WP_307349910.1">
    <property type="nucleotide sequence ID" value="NZ_JAUSVS010000005.1"/>
</dbReference>
<evidence type="ECO:0000313" key="2">
    <source>
        <dbReference type="EMBL" id="MDQ0464909.1"/>
    </source>
</evidence>
<dbReference type="InterPro" id="IPR000674">
    <property type="entry name" value="Ald_Oxase/Xan_DH_a/b"/>
</dbReference>
<comment type="caution">
    <text evidence="2">The sequence shown here is derived from an EMBL/GenBank/DDBJ whole genome shotgun (WGS) entry which is preliminary data.</text>
</comment>
<feature type="domain" description="Aldehyde oxidase/xanthine dehydrogenase a/b hammerhead" evidence="1">
    <location>
        <begin position="211"/>
        <end position="289"/>
    </location>
</feature>
<protein>
    <submittedName>
        <fullName evidence="2">Isoquinoline 1-oxidoreductase beta subunit</fullName>
        <ecNumber evidence="2">1.3.99.16</ecNumber>
    </submittedName>
</protein>